<dbReference type="GO" id="GO:0015562">
    <property type="term" value="F:efflux transmembrane transporter activity"/>
    <property type="evidence" value="ECO:0007669"/>
    <property type="project" value="TreeGrafter"/>
</dbReference>
<evidence type="ECO:0000259" key="3">
    <source>
        <dbReference type="Pfam" id="PF25917"/>
    </source>
</evidence>
<dbReference type="NCBIfam" id="TIGR01730">
    <property type="entry name" value="RND_mfp"/>
    <property type="match status" value="1"/>
</dbReference>
<comment type="caution">
    <text evidence="5">The sequence shown here is derived from an EMBL/GenBank/DDBJ whole genome shotgun (WGS) entry which is preliminary data.</text>
</comment>
<dbReference type="PANTHER" id="PTHR30469">
    <property type="entry name" value="MULTIDRUG RESISTANCE PROTEIN MDTA"/>
    <property type="match status" value="1"/>
</dbReference>
<name>A0A968KWT0_9SPIO</name>
<dbReference type="InterPro" id="IPR006143">
    <property type="entry name" value="RND_pump_MFP"/>
</dbReference>
<dbReference type="Gene3D" id="2.40.30.170">
    <property type="match status" value="1"/>
</dbReference>
<protein>
    <submittedName>
        <fullName evidence="5">Efflux RND transporter periplasmic adaptor subunit</fullName>
    </submittedName>
</protein>
<keyword evidence="2" id="KW-0472">Membrane</keyword>
<dbReference type="InterPro" id="IPR058792">
    <property type="entry name" value="Beta-barrel_RND_2"/>
</dbReference>
<dbReference type="Gene3D" id="2.40.420.20">
    <property type="match status" value="1"/>
</dbReference>
<dbReference type="Proteomes" id="UP000711995">
    <property type="component" value="Unassembled WGS sequence"/>
</dbReference>
<gene>
    <name evidence="5" type="ORF">HCT14_06400</name>
</gene>
<dbReference type="Pfam" id="PF25954">
    <property type="entry name" value="Beta-barrel_RND_2"/>
    <property type="match status" value="1"/>
</dbReference>
<dbReference type="GO" id="GO:1990281">
    <property type="term" value="C:efflux pump complex"/>
    <property type="evidence" value="ECO:0007669"/>
    <property type="project" value="TreeGrafter"/>
</dbReference>
<dbReference type="PANTHER" id="PTHR30469:SF15">
    <property type="entry name" value="HLYD FAMILY OF SECRETION PROTEINS"/>
    <property type="match status" value="1"/>
</dbReference>
<evidence type="ECO:0000313" key="5">
    <source>
        <dbReference type="EMBL" id="NIZ41130.1"/>
    </source>
</evidence>
<dbReference type="SUPFAM" id="SSF111369">
    <property type="entry name" value="HlyD-like secretion proteins"/>
    <property type="match status" value="1"/>
</dbReference>
<feature type="domain" description="CusB-like beta-barrel" evidence="4">
    <location>
        <begin position="168"/>
        <end position="241"/>
    </location>
</feature>
<keyword evidence="2" id="KW-0812">Transmembrane</keyword>
<dbReference type="AlphaFoldDB" id="A0A968KWT0"/>
<keyword evidence="6" id="KW-1185">Reference proteome</keyword>
<reference evidence="5 6" key="1">
    <citation type="submission" date="2020-03" db="EMBL/GenBank/DDBJ databases">
        <title>Spirochaetal bacteria isolated from arthropods constitute a novel genus Entomospira genus novum within the order Spirochaetales.</title>
        <authorList>
            <person name="Grana-Miraglia L."/>
            <person name="Sikutova S."/>
            <person name="Fingerle V."/>
            <person name="Sing A."/>
            <person name="Castillo-Ramirez S."/>
            <person name="Margos G."/>
            <person name="Rudolf I."/>
        </authorList>
    </citation>
    <scope>NUCLEOTIDE SEQUENCE [LARGE SCALE GENOMIC DNA]</scope>
    <source>
        <strain evidence="5 6">BR193</strain>
    </source>
</reference>
<evidence type="ECO:0000256" key="1">
    <source>
        <dbReference type="ARBA" id="ARBA00009477"/>
    </source>
</evidence>
<evidence type="ECO:0000256" key="2">
    <source>
        <dbReference type="SAM" id="Phobius"/>
    </source>
</evidence>
<evidence type="ECO:0000313" key="6">
    <source>
        <dbReference type="Proteomes" id="UP000711995"/>
    </source>
</evidence>
<comment type="similarity">
    <text evidence="1">Belongs to the membrane fusion protein (MFP) (TC 8.A.1) family.</text>
</comment>
<sequence>MKTDHYNSITDPKSFRKRKKPVKLIVILAIIVLILILSIVGIARWISNNRTQEVEVRVYSVASQVVLRQDLVDYFKINGDVIASNLVNVFPDVVLGRLSSYTVKVGQYVNKNQIIGYIDPSQPGVYFAPNPIRSPISGTIASLPVDIGARVVSSSVLAQIGNLNSLHIEAFVPERLLSRLQLGTNVNIIMPSYPELRVAGTVSEIAPAVDVNSRTVMIRVSIKDIPPQMRSGMFVELNIESNTYENVIVVPERAVITRGGRHYLFIISNTEAEAKTRGFDPMQTKKTATSNVPSLKKQKPKFNLKNMLTNFKNMIINPEIIYKDSAPISGWATLLPVELGFRIDGQVIVTGGELAEHDHIIVSGQSELNNASPVNIITQNEMTKED</sequence>
<keyword evidence="2" id="KW-1133">Transmembrane helix</keyword>
<proteinExistence type="inferred from homology"/>
<accession>A0A968KWT0</accession>
<dbReference type="EMBL" id="JAATLJ010000001">
    <property type="protein sequence ID" value="NIZ41130.1"/>
    <property type="molecule type" value="Genomic_DNA"/>
</dbReference>
<dbReference type="InterPro" id="IPR058625">
    <property type="entry name" value="MdtA-like_BSH"/>
</dbReference>
<dbReference type="Gene3D" id="2.40.50.100">
    <property type="match status" value="1"/>
</dbReference>
<feature type="domain" description="Multidrug resistance protein MdtA-like barrel-sandwich hybrid" evidence="3">
    <location>
        <begin position="88"/>
        <end position="154"/>
    </location>
</feature>
<dbReference type="Pfam" id="PF25917">
    <property type="entry name" value="BSH_RND"/>
    <property type="match status" value="1"/>
</dbReference>
<evidence type="ECO:0000259" key="4">
    <source>
        <dbReference type="Pfam" id="PF25954"/>
    </source>
</evidence>
<organism evidence="5 6">
    <name type="scientific">Entomospira entomophila</name>
    <dbReference type="NCBI Taxonomy" id="2719988"/>
    <lineage>
        <taxon>Bacteria</taxon>
        <taxon>Pseudomonadati</taxon>
        <taxon>Spirochaetota</taxon>
        <taxon>Spirochaetia</taxon>
        <taxon>Spirochaetales</taxon>
        <taxon>Spirochaetaceae</taxon>
        <taxon>Entomospira</taxon>
    </lineage>
</organism>
<feature type="transmembrane region" description="Helical" evidence="2">
    <location>
        <begin position="21"/>
        <end position="46"/>
    </location>
</feature>
<dbReference type="RefSeq" id="WP_167700703.1">
    <property type="nucleotide sequence ID" value="NZ_CP118174.1"/>
</dbReference>